<dbReference type="EMBL" id="DWZI01000018">
    <property type="protein sequence ID" value="HJA85249.1"/>
    <property type="molecule type" value="Genomic_DNA"/>
</dbReference>
<protein>
    <submittedName>
        <fullName evidence="1">AAA family ATPase</fullName>
    </submittedName>
</protein>
<name>A0A9D2KVJ5_9BACE</name>
<reference evidence="1" key="1">
    <citation type="journal article" date="2021" name="PeerJ">
        <title>Extensive microbial diversity within the chicken gut microbiome revealed by metagenomics and culture.</title>
        <authorList>
            <person name="Gilroy R."/>
            <person name="Ravi A."/>
            <person name="Getino M."/>
            <person name="Pursley I."/>
            <person name="Horton D.L."/>
            <person name="Alikhan N.F."/>
            <person name="Baker D."/>
            <person name="Gharbi K."/>
            <person name="Hall N."/>
            <person name="Watson M."/>
            <person name="Adriaenssens E.M."/>
            <person name="Foster-Nyarko E."/>
            <person name="Jarju S."/>
            <person name="Secka A."/>
            <person name="Antonio M."/>
            <person name="Oren A."/>
            <person name="Chaudhuri R.R."/>
            <person name="La Ragione R."/>
            <person name="Hildebrand F."/>
            <person name="Pallen M.J."/>
        </authorList>
    </citation>
    <scope>NUCLEOTIDE SEQUENCE</scope>
    <source>
        <strain evidence="1">ChiHjej12B11-9795</strain>
    </source>
</reference>
<reference evidence="1" key="2">
    <citation type="submission" date="2021-04" db="EMBL/GenBank/DDBJ databases">
        <authorList>
            <person name="Gilroy R."/>
        </authorList>
    </citation>
    <scope>NUCLEOTIDE SEQUENCE</scope>
    <source>
        <strain evidence="1">ChiHjej12B11-9795</strain>
    </source>
</reference>
<dbReference type="Gene3D" id="3.40.50.300">
    <property type="entry name" value="P-loop containing nucleotide triphosphate hydrolases"/>
    <property type="match status" value="1"/>
</dbReference>
<comment type="caution">
    <text evidence="1">The sequence shown here is derived from an EMBL/GenBank/DDBJ whole genome shotgun (WGS) entry which is preliminary data.</text>
</comment>
<dbReference type="AlphaFoldDB" id="A0A9D2KVJ5"/>
<evidence type="ECO:0000313" key="1">
    <source>
        <dbReference type="EMBL" id="HJA85249.1"/>
    </source>
</evidence>
<evidence type="ECO:0000313" key="2">
    <source>
        <dbReference type="Proteomes" id="UP000823862"/>
    </source>
</evidence>
<proteinExistence type="predicted"/>
<accession>A0A9D2KVJ5</accession>
<dbReference type="Proteomes" id="UP000823862">
    <property type="component" value="Unassembled WGS sequence"/>
</dbReference>
<organism evidence="1 2">
    <name type="scientific">Candidatus Bacteroides avicola</name>
    <dbReference type="NCBI Taxonomy" id="2838468"/>
    <lineage>
        <taxon>Bacteria</taxon>
        <taxon>Pseudomonadati</taxon>
        <taxon>Bacteroidota</taxon>
        <taxon>Bacteroidia</taxon>
        <taxon>Bacteroidales</taxon>
        <taxon>Bacteroidaceae</taxon>
        <taxon>Bacteroides</taxon>
    </lineage>
</organism>
<gene>
    <name evidence="1" type="ORF">H9950_03460</name>
</gene>
<sequence>MHQGRIIIITGSPGTGKTTIASIVAHESDFAKSVHMHTDDFYHYLSKGAIPPHLPESQEQNLVVVEAFLEAAKRYAHGGYDVIVDGIIGPWFLAPWMKIVQEGYEVHYIVLRADKEETMKRAIERTKLSKEANIELVEVMWEQFAKIGDYESFVINTTDYSIGETVSIIKEHIKGKKHLLTL</sequence>
<dbReference type="InterPro" id="IPR027417">
    <property type="entry name" value="P-loop_NTPase"/>
</dbReference>
<dbReference type="Pfam" id="PF13238">
    <property type="entry name" value="AAA_18"/>
    <property type="match status" value="1"/>
</dbReference>
<dbReference type="SUPFAM" id="SSF52540">
    <property type="entry name" value="P-loop containing nucleoside triphosphate hydrolases"/>
    <property type="match status" value="1"/>
</dbReference>